<dbReference type="Gramene" id="ONK81551">
    <property type="protein sequence ID" value="ONK81551"/>
    <property type="gene ID" value="A4U43_C01F30420"/>
</dbReference>
<evidence type="ECO:0000313" key="2">
    <source>
        <dbReference type="Proteomes" id="UP000243459"/>
    </source>
</evidence>
<dbReference type="Proteomes" id="UP000243459">
    <property type="component" value="Chromosome 1"/>
</dbReference>
<gene>
    <name evidence="1" type="ORF">A4U43_C01F30420</name>
</gene>
<sequence>MAELALDAMKNVRKKSKKVKDMDWGREDVTEDALIGRSAHPEEKRTCGFINCSSELIEEMWDFINCSSKLIEERWVLILKHDEFGRLWGINLTMEN</sequence>
<accession>A0A5P1FX13</accession>
<name>A0A5P1FX13_ASPOF</name>
<protein>
    <submittedName>
        <fullName evidence="1">Uncharacterized protein</fullName>
    </submittedName>
</protein>
<dbReference type="EMBL" id="CM007381">
    <property type="protein sequence ID" value="ONK81551.1"/>
    <property type="molecule type" value="Genomic_DNA"/>
</dbReference>
<keyword evidence="2" id="KW-1185">Reference proteome</keyword>
<evidence type="ECO:0000313" key="1">
    <source>
        <dbReference type="EMBL" id="ONK81551.1"/>
    </source>
</evidence>
<dbReference type="AlphaFoldDB" id="A0A5P1FX13"/>
<reference evidence="2" key="1">
    <citation type="journal article" date="2017" name="Nat. Commun.">
        <title>The asparagus genome sheds light on the origin and evolution of a young Y chromosome.</title>
        <authorList>
            <person name="Harkess A."/>
            <person name="Zhou J."/>
            <person name="Xu C."/>
            <person name="Bowers J.E."/>
            <person name="Van der Hulst R."/>
            <person name="Ayyampalayam S."/>
            <person name="Mercati F."/>
            <person name="Riccardi P."/>
            <person name="McKain M.R."/>
            <person name="Kakrana A."/>
            <person name="Tang H."/>
            <person name="Ray J."/>
            <person name="Groenendijk J."/>
            <person name="Arikit S."/>
            <person name="Mathioni S.M."/>
            <person name="Nakano M."/>
            <person name="Shan H."/>
            <person name="Telgmann-Rauber A."/>
            <person name="Kanno A."/>
            <person name="Yue Z."/>
            <person name="Chen H."/>
            <person name="Li W."/>
            <person name="Chen Y."/>
            <person name="Xu X."/>
            <person name="Zhang Y."/>
            <person name="Luo S."/>
            <person name="Chen H."/>
            <person name="Gao J."/>
            <person name="Mao Z."/>
            <person name="Pires J.C."/>
            <person name="Luo M."/>
            <person name="Kudrna D."/>
            <person name="Wing R.A."/>
            <person name="Meyers B.C."/>
            <person name="Yi K."/>
            <person name="Kong H."/>
            <person name="Lavrijsen P."/>
            <person name="Sunseri F."/>
            <person name="Falavigna A."/>
            <person name="Ye Y."/>
            <person name="Leebens-Mack J.H."/>
            <person name="Chen G."/>
        </authorList>
    </citation>
    <scope>NUCLEOTIDE SEQUENCE [LARGE SCALE GENOMIC DNA]</scope>
    <source>
        <strain evidence="2">cv. DH0086</strain>
    </source>
</reference>
<organism evidence="1 2">
    <name type="scientific">Asparagus officinalis</name>
    <name type="common">Garden asparagus</name>
    <dbReference type="NCBI Taxonomy" id="4686"/>
    <lineage>
        <taxon>Eukaryota</taxon>
        <taxon>Viridiplantae</taxon>
        <taxon>Streptophyta</taxon>
        <taxon>Embryophyta</taxon>
        <taxon>Tracheophyta</taxon>
        <taxon>Spermatophyta</taxon>
        <taxon>Magnoliopsida</taxon>
        <taxon>Liliopsida</taxon>
        <taxon>Asparagales</taxon>
        <taxon>Asparagaceae</taxon>
        <taxon>Asparagoideae</taxon>
        <taxon>Asparagus</taxon>
    </lineage>
</organism>
<proteinExistence type="predicted"/>